<dbReference type="AlphaFoldDB" id="C8VWU4"/>
<dbReference type="RefSeq" id="WP_015759142.1">
    <property type="nucleotide sequence ID" value="NC_013216.1"/>
</dbReference>
<dbReference type="eggNOG" id="ENOG502ZDY4">
    <property type="taxonomic scope" value="Bacteria"/>
</dbReference>
<keyword evidence="2" id="KW-1185">Reference proteome</keyword>
<evidence type="ECO:0000313" key="2">
    <source>
        <dbReference type="Proteomes" id="UP000002217"/>
    </source>
</evidence>
<dbReference type="EMBL" id="CP001720">
    <property type="protein sequence ID" value="ACV64458.1"/>
    <property type="molecule type" value="Genomic_DNA"/>
</dbReference>
<dbReference type="HOGENOM" id="CLU_078434_1_1_9"/>
<sequence length="239" mass="26898">MYKIAGLKVKMECSGETLLAQGEPYRTAVAGQPDMIIDISDETLAKTKESYPQFCFDEWEYIHKGFAFSYKLLEHSGFCLHASAVAMGNKAVLFSAPCGTGKSTHAGLWQQYFGKDKVVIINDDRPALRLLGDEIYVYGTQWSGKTNLNANIKVPLQAVVFLKQAGENHIERLTNKEAIKRLIRHSIRPNHDKGKMDALLTLLDTLLQKTPVYHLDCNISMDAVKLAYDTINKRMRCII</sequence>
<proteinExistence type="predicted"/>
<evidence type="ECO:0000313" key="1">
    <source>
        <dbReference type="EMBL" id="ACV64458.1"/>
    </source>
</evidence>
<accession>C8VWU4</accession>
<dbReference type="Proteomes" id="UP000002217">
    <property type="component" value="Chromosome"/>
</dbReference>
<dbReference type="OrthoDB" id="384098at2"/>
<evidence type="ECO:0008006" key="3">
    <source>
        <dbReference type="Google" id="ProtNLM"/>
    </source>
</evidence>
<name>C8VWU4_DESAS</name>
<dbReference type="STRING" id="485916.Dtox_3750"/>
<dbReference type="SUPFAM" id="SSF53795">
    <property type="entry name" value="PEP carboxykinase-like"/>
    <property type="match status" value="1"/>
</dbReference>
<dbReference type="Gene3D" id="3.40.50.300">
    <property type="entry name" value="P-loop containing nucleotide triphosphate hydrolases"/>
    <property type="match status" value="1"/>
</dbReference>
<organism evidence="1 2">
    <name type="scientific">Desulfofarcimen acetoxidans (strain ATCC 49208 / DSM 771 / KCTC 5769 / VKM B-1644 / 5575)</name>
    <name type="common">Desulfotomaculum acetoxidans</name>
    <dbReference type="NCBI Taxonomy" id="485916"/>
    <lineage>
        <taxon>Bacteria</taxon>
        <taxon>Bacillati</taxon>
        <taxon>Bacillota</taxon>
        <taxon>Clostridia</taxon>
        <taxon>Eubacteriales</taxon>
        <taxon>Peptococcaceae</taxon>
        <taxon>Desulfofarcimen</taxon>
    </lineage>
</organism>
<gene>
    <name evidence="1" type="ordered locus">Dtox_3750</name>
</gene>
<protein>
    <recommendedName>
        <fullName evidence="3">HPr kinase</fullName>
    </recommendedName>
</protein>
<dbReference type="KEGG" id="dae:Dtox_3750"/>
<reference evidence="1 2" key="1">
    <citation type="journal article" date="2009" name="Stand. Genomic Sci.">
        <title>Complete genome sequence of Desulfotomaculum acetoxidans type strain (5575).</title>
        <authorList>
            <person name="Spring S."/>
            <person name="Lapidus A."/>
            <person name="Schroder M."/>
            <person name="Gleim D."/>
            <person name="Sims D."/>
            <person name="Meincke L."/>
            <person name="Glavina Del Rio T."/>
            <person name="Tice H."/>
            <person name="Copeland A."/>
            <person name="Cheng J.F."/>
            <person name="Lucas S."/>
            <person name="Chen F."/>
            <person name="Nolan M."/>
            <person name="Bruce D."/>
            <person name="Goodwin L."/>
            <person name="Pitluck S."/>
            <person name="Ivanova N."/>
            <person name="Mavromatis K."/>
            <person name="Mikhailova N."/>
            <person name="Pati A."/>
            <person name="Chen A."/>
            <person name="Palaniappan K."/>
            <person name="Land M."/>
            <person name="Hauser L."/>
            <person name="Chang Y.J."/>
            <person name="Jeffries C.D."/>
            <person name="Chain P."/>
            <person name="Saunders E."/>
            <person name="Brettin T."/>
            <person name="Detter J.C."/>
            <person name="Goker M."/>
            <person name="Bristow J."/>
            <person name="Eisen J.A."/>
            <person name="Markowitz V."/>
            <person name="Hugenholtz P."/>
            <person name="Kyrpides N.C."/>
            <person name="Klenk H.P."/>
            <person name="Han C."/>
        </authorList>
    </citation>
    <scope>NUCLEOTIDE SEQUENCE [LARGE SCALE GENOMIC DNA]</scope>
    <source>
        <strain evidence="2">ATCC 49208 / DSM 771 / VKM B-1644</strain>
    </source>
</reference>
<dbReference type="InterPro" id="IPR027417">
    <property type="entry name" value="P-loop_NTPase"/>
</dbReference>